<comment type="caution">
    <text evidence="7">The sequence shown here is derived from an EMBL/GenBank/DDBJ whole genome shotgun (WGS) entry which is preliminary data.</text>
</comment>
<dbReference type="GO" id="GO:0008521">
    <property type="term" value="F:acetyl-CoA transmembrane transporter activity"/>
    <property type="evidence" value="ECO:0007669"/>
    <property type="project" value="InterPro"/>
</dbReference>
<feature type="region of interest" description="Disordered" evidence="5">
    <location>
        <begin position="31"/>
        <end position="51"/>
    </location>
</feature>
<comment type="subcellular location">
    <subcellularLocation>
        <location evidence="1">Membrane</location>
        <topology evidence="1">Multi-pass membrane protein</topology>
    </subcellularLocation>
</comment>
<sequence>MTTQRKHASKHTVEAINAESSESFPHMMISTHVDQPGQDSDKHDKHDKHRNDGLKGDYGNISLLMFLYILQGIPLGIGGSIPMLLTSRNVSYKDQAVFSFVFWPFSIKLLWAPLVDSLYFSWFGRRKTWLVPIQYLIGVFMLVLSWNIDQLLGTENGGGHVNIVYITVIFFMLNVLAATQDIAVDGWALTMLSRRNVGWASTCNSVGQTAGYFLGNVLFLALESADFCNKYLRSEPKETGLVTLASFLYFWGIVFFTTTTLVWIFKHESDDPDADSEQGIIDTYKQLIRVIQLPAVISYAVIILTAKVGFSAADSLTGLKLIESGMQKQTLALFAIPMIPIQIVLPLIISKFTAGPKPMDVFLRAMPFRLMLGLLYAFIVWLSSQVQETKGNFPTYFYALILGSYAIHQVALYSMFVSQMAFHAKISDPAIGGTYMTLLNTLANLGGNWPATVALWLVEGLTWKSCHGGPGQCASTAETEACTSAGGNCQTEIDGYYIESFLCVVIGIFWFLWRQKRVRQLDRLPLDAWKCS</sequence>
<feature type="transmembrane region" description="Helical" evidence="6">
    <location>
        <begin position="101"/>
        <end position="122"/>
    </location>
</feature>
<accession>A0A8S3PZ86</accession>
<feature type="transmembrane region" description="Helical" evidence="6">
    <location>
        <begin position="199"/>
        <end position="222"/>
    </location>
</feature>
<dbReference type="PANTHER" id="PTHR12778:SF9">
    <property type="entry name" value="ACETYL-COENZYME A TRANSPORTER 1"/>
    <property type="match status" value="1"/>
</dbReference>
<feature type="transmembrane region" description="Helical" evidence="6">
    <location>
        <begin position="58"/>
        <end position="81"/>
    </location>
</feature>
<feature type="transmembrane region" description="Helical" evidence="6">
    <location>
        <begin position="330"/>
        <end position="349"/>
    </location>
</feature>
<keyword evidence="4 6" id="KW-0472">Membrane</keyword>
<organism evidence="7 8">
    <name type="scientific">Mytilus edulis</name>
    <name type="common">Blue mussel</name>
    <dbReference type="NCBI Taxonomy" id="6550"/>
    <lineage>
        <taxon>Eukaryota</taxon>
        <taxon>Metazoa</taxon>
        <taxon>Spiralia</taxon>
        <taxon>Lophotrochozoa</taxon>
        <taxon>Mollusca</taxon>
        <taxon>Bivalvia</taxon>
        <taxon>Autobranchia</taxon>
        <taxon>Pteriomorphia</taxon>
        <taxon>Mytilida</taxon>
        <taxon>Mytiloidea</taxon>
        <taxon>Mytilidae</taxon>
        <taxon>Mytilinae</taxon>
        <taxon>Mytilus</taxon>
    </lineage>
</organism>
<feature type="transmembrane region" description="Helical" evidence="6">
    <location>
        <begin position="160"/>
        <end position="178"/>
    </location>
</feature>
<evidence type="ECO:0000313" key="8">
    <source>
        <dbReference type="Proteomes" id="UP000683360"/>
    </source>
</evidence>
<dbReference type="EMBL" id="CAJPWZ010000295">
    <property type="protein sequence ID" value="CAG2189524.1"/>
    <property type="molecule type" value="Genomic_DNA"/>
</dbReference>
<feature type="transmembrane region" description="Helical" evidence="6">
    <location>
        <begin position="242"/>
        <end position="265"/>
    </location>
</feature>
<dbReference type="GO" id="GO:0016020">
    <property type="term" value="C:membrane"/>
    <property type="evidence" value="ECO:0007669"/>
    <property type="project" value="UniProtKB-SubCell"/>
</dbReference>
<feature type="transmembrane region" description="Helical" evidence="6">
    <location>
        <begin position="286"/>
        <end position="310"/>
    </location>
</feature>
<evidence type="ECO:0000256" key="2">
    <source>
        <dbReference type="ARBA" id="ARBA00022692"/>
    </source>
</evidence>
<evidence type="ECO:0000256" key="1">
    <source>
        <dbReference type="ARBA" id="ARBA00004141"/>
    </source>
</evidence>
<evidence type="ECO:0000313" key="7">
    <source>
        <dbReference type="EMBL" id="CAG2189524.1"/>
    </source>
</evidence>
<dbReference type="AlphaFoldDB" id="A0A8S3PZ86"/>
<dbReference type="InterPro" id="IPR004752">
    <property type="entry name" value="AmpG_permease/AT-1"/>
</dbReference>
<dbReference type="InterPro" id="IPR036259">
    <property type="entry name" value="MFS_trans_sf"/>
</dbReference>
<keyword evidence="3 6" id="KW-1133">Transmembrane helix</keyword>
<evidence type="ECO:0000256" key="4">
    <source>
        <dbReference type="ARBA" id="ARBA00023136"/>
    </source>
</evidence>
<gene>
    <name evidence="7" type="ORF">MEDL_4931</name>
</gene>
<dbReference type="GO" id="GO:0035348">
    <property type="term" value="P:acetyl-CoA transmembrane transport"/>
    <property type="evidence" value="ECO:0007669"/>
    <property type="project" value="InterPro"/>
</dbReference>
<evidence type="ECO:0000256" key="3">
    <source>
        <dbReference type="ARBA" id="ARBA00022989"/>
    </source>
</evidence>
<dbReference type="SUPFAM" id="SSF103473">
    <property type="entry name" value="MFS general substrate transporter"/>
    <property type="match status" value="1"/>
</dbReference>
<keyword evidence="8" id="KW-1185">Reference proteome</keyword>
<keyword evidence="2 6" id="KW-0812">Transmembrane</keyword>
<name>A0A8S3PZ86_MYTED</name>
<evidence type="ECO:0000256" key="5">
    <source>
        <dbReference type="SAM" id="MobiDB-lite"/>
    </source>
</evidence>
<dbReference type="Pfam" id="PF13000">
    <property type="entry name" value="Acatn"/>
    <property type="match status" value="2"/>
</dbReference>
<dbReference type="Proteomes" id="UP000683360">
    <property type="component" value="Unassembled WGS sequence"/>
</dbReference>
<dbReference type="GO" id="GO:0016746">
    <property type="term" value="F:acyltransferase activity"/>
    <property type="evidence" value="ECO:0007669"/>
    <property type="project" value="UniProtKB-KW"/>
</dbReference>
<dbReference type="PANTHER" id="PTHR12778">
    <property type="entry name" value="SOLUTE CARRIER FAMILY 33 ACETYL-COA TRANSPORTER -RELATED"/>
    <property type="match status" value="1"/>
</dbReference>
<dbReference type="EC" id="2.3.1.-" evidence="7"/>
<dbReference type="InterPro" id="IPR024371">
    <property type="entry name" value="AcetylCoA_trans_1-like"/>
</dbReference>
<feature type="compositionally biased region" description="Basic and acidic residues" evidence="5">
    <location>
        <begin position="39"/>
        <end position="51"/>
    </location>
</feature>
<dbReference type="OrthoDB" id="6415790at2759"/>
<feature type="transmembrane region" description="Helical" evidence="6">
    <location>
        <begin position="129"/>
        <end position="148"/>
    </location>
</feature>
<proteinExistence type="predicted"/>
<dbReference type="FunFam" id="1.20.1250.20:FF:000814">
    <property type="entry name" value="Uncharacterized protein"/>
    <property type="match status" value="1"/>
</dbReference>
<protein>
    <submittedName>
        <fullName evidence="7">SLC33A1</fullName>
        <ecNumber evidence="7">2.3.1.-</ecNumber>
    </submittedName>
</protein>
<feature type="transmembrane region" description="Helical" evidence="6">
    <location>
        <begin position="361"/>
        <end position="384"/>
    </location>
</feature>
<keyword evidence="7" id="KW-0808">Transferase</keyword>
<keyword evidence="7" id="KW-0012">Acyltransferase</keyword>
<feature type="transmembrane region" description="Helical" evidence="6">
    <location>
        <begin position="496"/>
        <end position="513"/>
    </location>
</feature>
<evidence type="ECO:0000256" key="6">
    <source>
        <dbReference type="SAM" id="Phobius"/>
    </source>
</evidence>
<reference evidence="7" key="1">
    <citation type="submission" date="2021-03" db="EMBL/GenBank/DDBJ databases">
        <authorList>
            <person name="Bekaert M."/>
        </authorList>
    </citation>
    <scope>NUCLEOTIDE SEQUENCE</scope>
</reference>
<feature type="transmembrane region" description="Helical" evidence="6">
    <location>
        <begin position="396"/>
        <end position="416"/>
    </location>
</feature>